<protein>
    <submittedName>
        <fullName evidence="1">Uncharacterized protein</fullName>
    </submittedName>
</protein>
<proteinExistence type="predicted"/>
<evidence type="ECO:0000313" key="1">
    <source>
        <dbReference type="EMBL" id="KAA6410546.1"/>
    </source>
</evidence>
<accession>A0A5M8PNQ0</accession>
<organism evidence="1 2">
    <name type="scientific">Lasallia pustulata</name>
    <dbReference type="NCBI Taxonomy" id="136370"/>
    <lineage>
        <taxon>Eukaryota</taxon>
        <taxon>Fungi</taxon>
        <taxon>Dikarya</taxon>
        <taxon>Ascomycota</taxon>
        <taxon>Pezizomycotina</taxon>
        <taxon>Lecanoromycetes</taxon>
        <taxon>OSLEUM clade</taxon>
        <taxon>Umbilicariomycetidae</taxon>
        <taxon>Umbilicariales</taxon>
        <taxon>Umbilicariaceae</taxon>
        <taxon>Lasallia</taxon>
    </lineage>
</organism>
<dbReference type="EMBL" id="VXIT01000009">
    <property type="protein sequence ID" value="KAA6410546.1"/>
    <property type="molecule type" value="Genomic_DNA"/>
</dbReference>
<name>A0A5M8PNQ0_9LECA</name>
<reference evidence="1 2" key="1">
    <citation type="submission" date="2019-09" db="EMBL/GenBank/DDBJ databases">
        <title>The hologenome of the rock-dwelling lichen Lasallia pustulata.</title>
        <authorList>
            <person name="Greshake Tzovaras B."/>
            <person name="Segers F."/>
            <person name="Bicker A."/>
            <person name="Dal Grande F."/>
            <person name="Otte J."/>
            <person name="Hankeln T."/>
            <person name="Schmitt I."/>
            <person name="Ebersberger I."/>
        </authorList>
    </citation>
    <scope>NUCLEOTIDE SEQUENCE [LARGE SCALE GENOMIC DNA]</scope>
    <source>
        <strain evidence="1">A1-1</strain>
    </source>
</reference>
<gene>
    <name evidence="1" type="ORF">FRX48_05968</name>
</gene>
<comment type="caution">
    <text evidence="1">The sequence shown here is derived from an EMBL/GenBank/DDBJ whole genome shotgun (WGS) entry which is preliminary data.</text>
</comment>
<evidence type="ECO:0000313" key="2">
    <source>
        <dbReference type="Proteomes" id="UP000324767"/>
    </source>
</evidence>
<dbReference type="AlphaFoldDB" id="A0A5M8PNQ0"/>
<sequence>MPWWEMINDNGGRQRLNSFVGVELSRVEGRVIPSDQIGGADERGLPPRHICRLPSSSPLEATPDELYLHGCTNKLLPKTLSFSALWRQPCACPTIVIFHLPLVGKRPKKTIVTIVSVTSATPDGFHFSGNHHGNTVMVIGIAAAVRLRPIVSGDCPMHLL</sequence>
<dbReference type="Proteomes" id="UP000324767">
    <property type="component" value="Unassembled WGS sequence"/>
</dbReference>